<dbReference type="InParanoid" id="D1YVJ4"/>
<gene>
    <name evidence="2" type="ordered locus">MCP_0394</name>
</gene>
<evidence type="ECO:0000313" key="3">
    <source>
        <dbReference type="Proteomes" id="UP000001882"/>
    </source>
</evidence>
<reference evidence="2 3" key="1">
    <citation type="journal article" date="2007" name="Appl. Environ. Microbiol.">
        <title>Isolation of key methanogens for global methane emission from rice paddy fields: a novel isolate affiliated with the clone cluster rice cluster I.</title>
        <authorList>
            <person name="Sakai S."/>
            <person name="Imachi H."/>
            <person name="Sekiguchi Y."/>
            <person name="Ohashi A."/>
            <person name="Harada H."/>
            <person name="Kamagata Y."/>
        </authorList>
    </citation>
    <scope>NUCLEOTIDE SEQUENCE [LARGE SCALE GENOMIC DNA]</scope>
    <source>
        <strain evidence="3">DSM 17711 / JCM 13418 / NBRC 101707 / SANAE</strain>
    </source>
</reference>
<feature type="transmembrane region" description="Helical" evidence="1">
    <location>
        <begin position="74"/>
        <end position="97"/>
    </location>
</feature>
<keyword evidence="1" id="KW-0472">Membrane</keyword>
<evidence type="ECO:0000313" key="2">
    <source>
        <dbReference type="EMBL" id="BAI60466.1"/>
    </source>
</evidence>
<evidence type="ECO:0000256" key="1">
    <source>
        <dbReference type="SAM" id="Phobius"/>
    </source>
</evidence>
<reference evidence="2 3" key="2">
    <citation type="journal article" date="2008" name="Int. J. Syst. Evol. Microbiol.">
        <title>Methanocella paludicola gen. nov., sp. nov., a methane-producing archaeon, the first isolate of the lineage 'Rice Cluster I', and proposal of the new archaeal order Methanocellales ord. nov.</title>
        <authorList>
            <person name="Sakai S."/>
            <person name="Imachi H."/>
            <person name="Hanada S."/>
            <person name="Ohashi A."/>
            <person name="Harada H."/>
            <person name="Kamagata Y."/>
        </authorList>
    </citation>
    <scope>NUCLEOTIDE SEQUENCE [LARGE SCALE GENOMIC DNA]</scope>
    <source>
        <strain evidence="3">DSM 17711 / JCM 13418 / NBRC 101707 / SANAE</strain>
    </source>
</reference>
<keyword evidence="1" id="KW-1133">Transmembrane helix</keyword>
<dbReference type="GeneID" id="8680500"/>
<dbReference type="EMBL" id="AP011532">
    <property type="protein sequence ID" value="BAI60466.1"/>
    <property type="molecule type" value="Genomic_DNA"/>
</dbReference>
<organism evidence="2 3">
    <name type="scientific">Methanocella paludicola (strain DSM 17711 / JCM 13418 / NBRC 101707 / SANAE)</name>
    <dbReference type="NCBI Taxonomy" id="304371"/>
    <lineage>
        <taxon>Archaea</taxon>
        <taxon>Methanobacteriati</taxon>
        <taxon>Methanobacteriota</taxon>
        <taxon>Stenosarchaea group</taxon>
        <taxon>Methanomicrobia</taxon>
        <taxon>Methanocellales</taxon>
        <taxon>Methanocellaceae</taxon>
        <taxon>Methanocella</taxon>
    </lineage>
</organism>
<feature type="transmembrane region" description="Helical" evidence="1">
    <location>
        <begin position="40"/>
        <end position="62"/>
    </location>
</feature>
<dbReference type="KEGG" id="mpd:MCP_0394"/>
<name>D1YVJ4_METPS</name>
<dbReference type="OrthoDB" id="112348at2157"/>
<keyword evidence="1" id="KW-0812">Transmembrane</keyword>
<dbReference type="eggNOG" id="arCOG05110">
    <property type="taxonomic scope" value="Archaea"/>
</dbReference>
<reference evidence="3" key="3">
    <citation type="journal article" date="2011" name="PLoS ONE">
        <title>Genome sequence of a mesophilic hydrogenotrophic methanogen Methanocella paludicola, the first cultivated representative of the order Methanocellales.</title>
        <authorList>
            <person name="Sakai S."/>
            <person name="Takaki Y."/>
            <person name="Shimamura S."/>
            <person name="Sekine M."/>
            <person name="Tajima T."/>
            <person name="Kosugi H."/>
            <person name="Ichikawa N."/>
            <person name="Tasumi E."/>
            <person name="Hiraki A.T."/>
            <person name="Shimizu A."/>
            <person name="Kato Y."/>
            <person name="Nishiko R."/>
            <person name="Mori K."/>
            <person name="Fujita N."/>
            <person name="Imachi H."/>
            <person name="Takai K."/>
        </authorList>
    </citation>
    <scope>NUCLEOTIDE SEQUENCE [LARGE SCALE GENOMIC DNA]</scope>
    <source>
        <strain evidence="3">DSM 17711 / JCM 13418 / NBRC 101707 / SANAE</strain>
    </source>
</reference>
<protein>
    <recommendedName>
        <fullName evidence="4">DUF2178 domain-containing protein</fullName>
    </recommendedName>
</protein>
<proteinExistence type="predicted"/>
<evidence type="ECO:0008006" key="4">
    <source>
        <dbReference type="Google" id="ProtNLM"/>
    </source>
</evidence>
<dbReference type="Proteomes" id="UP000001882">
    <property type="component" value="Chromosome"/>
</dbReference>
<accession>D1YVJ4</accession>
<feature type="transmembrane region" description="Helical" evidence="1">
    <location>
        <begin position="12"/>
        <end position="34"/>
    </location>
</feature>
<dbReference type="STRING" id="304371.MCP_0394"/>
<sequence length="135" mass="15094">MSDKNKPADPWLYRVSLWLGSAALVIAGIVLIIWKSMDDVLAIVVLSGILVLLSNFFAYIGMEKPLKDERVKKIGTISATYSWFITLAFMGFLLISGYWSHRVFTPEELFGLIFVVMLLSMLVINAYLGGKADVE</sequence>
<dbReference type="RefSeq" id="WP_012899146.1">
    <property type="nucleotide sequence ID" value="NC_013665.1"/>
</dbReference>
<keyword evidence="3" id="KW-1185">Reference proteome</keyword>
<dbReference type="AlphaFoldDB" id="D1YVJ4"/>
<feature type="transmembrane region" description="Helical" evidence="1">
    <location>
        <begin position="109"/>
        <end position="128"/>
    </location>
</feature>